<reference evidence="3" key="1">
    <citation type="journal article" date="2019" name="Int. J. Syst. Evol. Microbiol.">
        <title>The Global Catalogue of Microorganisms (GCM) 10K type strain sequencing project: providing services to taxonomists for standard genome sequencing and annotation.</title>
        <authorList>
            <consortium name="The Broad Institute Genomics Platform"/>
            <consortium name="The Broad Institute Genome Sequencing Center for Infectious Disease"/>
            <person name="Wu L."/>
            <person name="Ma J."/>
        </authorList>
    </citation>
    <scope>NUCLEOTIDE SEQUENCE [LARGE SCALE GENOMIC DNA]</scope>
    <source>
        <strain evidence="3">CGMCC 1.15053</strain>
    </source>
</reference>
<keyword evidence="3" id="KW-1185">Reference proteome</keyword>
<evidence type="ECO:0000313" key="3">
    <source>
        <dbReference type="Proteomes" id="UP001595979"/>
    </source>
</evidence>
<dbReference type="RefSeq" id="WP_380048912.1">
    <property type="nucleotide sequence ID" value="NZ_JBHSOH010000009.1"/>
</dbReference>
<evidence type="ECO:0000313" key="2">
    <source>
        <dbReference type="EMBL" id="MFC5848657.1"/>
    </source>
</evidence>
<evidence type="ECO:0000256" key="1">
    <source>
        <dbReference type="SAM" id="MobiDB-lite"/>
    </source>
</evidence>
<comment type="caution">
    <text evidence="2">The sequence shown here is derived from an EMBL/GenBank/DDBJ whole genome shotgun (WGS) entry which is preliminary data.</text>
</comment>
<name>A0ABW1DKM4_9DEIO</name>
<organism evidence="2 3">
    <name type="scientific">Deinococcus petrolearius</name>
    <dbReference type="NCBI Taxonomy" id="1751295"/>
    <lineage>
        <taxon>Bacteria</taxon>
        <taxon>Thermotogati</taxon>
        <taxon>Deinococcota</taxon>
        <taxon>Deinococci</taxon>
        <taxon>Deinococcales</taxon>
        <taxon>Deinococcaceae</taxon>
        <taxon>Deinococcus</taxon>
    </lineage>
</organism>
<feature type="region of interest" description="Disordered" evidence="1">
    <location>
        <begin position="1"/>
        <end position="90"/>
    </location>
</feature>
<sequence>MIPDDRTYNPPVDTATAEAPTSTTPDTDLPNMSRPELQERPLSGDPLNPTTDTPRTGGMGGMPGTMSPAPAVGADTDGAGSAPTSELEDL</sequence>
<protein>
    <submittedName>
        <fullName evidence="2">Uncharacterized protein</fullName>
    </submittedName>
</protein>
<dbReference type="EMBL" id="JBHSOH010000009">
    <property type="protein sequence ID" value="MFC5848657.1"/>
    <property type="molecule type" value="Genomic_DNA"/>
</dbReference>
<proteinExistence type="predicted"/>
<gene>
    <name evidence="2" type="ORF">ACFPQ6_10070</name>
</gene>
<dbReference type="Proteomes" id="UP001595979">
    <property type="component" value="Unassembled WGS sequence"/>
</dbReference>
<accession>A0ABW1DKM4</accession>
<feature type="compositionally biased region" description="Low complexity" evidence="1">
    <location>
        <begin position="13"/>
        <end position="28"/>
    </location>
</feature>